<sequence>MPVPGLNCTRMRKKLKELLLLGFQRRNYAYFSTDSGFHFYRVSKERARSYRPFATRVVFDLIKSVVNILSITCIRCIKINQTNMNAASKMVHTIVYDIQFQKIAFIVPRVMGLDRRDREVCM</sequence>
<dbReference type="Proteomes" id="UP000215335">
    <property type="component" value="Unassembled WGS sequence"/>
</dbReference>
<gene>
    <name evidence="1" type="ORF">TSAR_007140</name>
</gene>
<dbReference type="AlphaFoldDB" id="A0A232EEF2"/>
<organism evidence="1 2">
    <name type="scientific">Trichomalopsis sarcophagae</name>
    <dbReference type="NCBI Taxonomy" id="543379"/>
    <lineage>
        <taxon>Eukaryota</taxon>
        <taxon>Metazoa</taxon>
        <taxon>Ecdysozoa</taxon>
        <taxon>Arthropoda</taxon>
        <taxon>Hexapoda</taxon>
        <taxon>Insecta</taxon>
        <taxon>Pterygota</taxon>
        <taxon>Neoptera</taxon>
        <taxon>Endopterygota</taxon>
        <taxon>Hymenoptera</taxon>
        <taxon>Apocrita</taxon>
        <taxon>Proctotrupomorpha</taxon>
        <taxon>Chalcidoidea</taxon>
        <taxon>Pteromalidae</taxon>
        <taxon>Pteromalinae</taxon>
        <taxon>Trichomalopsis</taxon>
    </lineage>
</organism>
<name>A0A232EEF2_9HYME</name>
<evidence type="ECO:0000313" key="1">
    <source>
        <dbReference type="EMBL" id="OXU16725.1"/>
    </source>
</evidence>
<protein>
    <submittedName>
        <fullName evidence="1">Uncharacterized protein</fullName>
    </submittedName>
</protein>
<keyword evidence="2" id="KW-1185">Reference proteome</keyword>
<dbReference type="EMBL" id="NNAY01005359">
    <property type="protein sequence ID" value="OXU16725.1"/>
    <property type="molecule type" value="Genomic_DNA"/>
</dbReference>
<reference evidence="1 2" key="1">
    <citation type="journal article" date="2017" name="Curr. Biol.">
        <title>The Evolution of Venom by Co-option of Single-Copy Genes.</title>
        <authorList>
            <person name="Martinson E.O."/>
            <person name="Mrinalini"/>
            <person name="Kelkar Y.D."/>
            <person name="Chang C.H."/>
            <person name="Werren J.H."/>
        </authorList>
    </citation>
    <scope>NUCLEOTIDE SEQUENCE [LARGE SCALE GENOMIC DNA]</scope>
    <source>
        <strain evidence="1 2">Alberta</strain>
        <tissue evidence="1">Whole body</tissue>
    </source>
</reference>
<comment type="caution">
    <text evidence="1">The sequence shown here is derived from an EMBL/GenBank/DDBJ whole genome shotgun (WGS) entry which is preliminary data.</text>
</comment>
<evidence type="ECO:0000313" key="2">
    <source>
        <dbReference type="Proteomes" id="UP000215335"/>
    </source>
</evidence>
<accession>A0A232EEF2</accession>
<proteinExistence type="predicted"/>